<keyword evidence="1" id="KW-0175">Coiled coil</keyword>
<reference evidence="3 4" key="1">
    <citation type="submission" date="2018-06" db="EMBL/GenBank/DDBJ databases">
        <title>Genomic Encyclopedia of Archaeal and Bacterial Type Strains, Phase II (KMG-II): from individual species to whole genera.</title>
        <authorList>
            <person name="Goeker M."/>
        </authorList>
    </citation>
    <scope>NUCLEOTIDE SEQUENCE [LARGE SCALE GENOMIC DNA]</scope>
    <source>
        <strain evidence="3 4">DSM 23241</strain>
    </source>
</reference>
<evidence type="ECO:0000256" key="2">
    <source>
        <dbReference type="SAM" id="Phobius"/>
    </source>
</evidence>
<dbReference type="RefSeq" id="WP_211307768.1">
    <property type="nucleotide sequence ID" value="NZ_QKZV01000009.1"/>
</dbReference>
<comment type="caution">
    <text evidence="3">The sequence shown here is derived from an EMBL/GenBank/DDBJ whole genome shotgun (WGS) entry which is preliminary data.</text>
</comment>
<sequence>MNNQKSTYLNIEIERELAQHPFEAFNAIYKIHKRKYIKKWILGILAFCIIVLFLPWTQNIRTKGKITTLRQEARPQQLNTIISGKIVKWYVKEGDMVQQGDTILQLGEVKSEYFDPQLLERTQQQIIAKKQSIDAYNEKAATATTQANALREGMQLKLASLDNKINQQQLKIVSDSMDVLAAINDLNIYKRQIEAAKIMLDSGVIALTEFEKRKANYQTALAKKTSAENKFLQSKQELLNLKIEKNSTVQDYTDKISKAEGDKFSALSQAASTQADVSKLENIYANYDIRNKLYYITAPQSGQITKAKKAGIDEVVKEGDMIVEIVPAIRNYAVEMFVSPTDIPLISKGQEVALIFDGFPAIVFSGWPQSSYGTFTGKVAAIENNINTNGNFRVLIAPDTTKRKWPAQLKLGGGAKCIALLKNVPVYYELWRTINGFPPEYYTAENNTDNYKK</sequence>
<keyword evidence="2" id="KW-0472">Membrane</keyword>
<dbReference type="Proteomes" id="UP000249720">
    <property type="component" value="Unassembled WGS sequence"/>
</dbReference>
<keyword evidence="2" id="KW-1133">Transmembrane helix</keyword>
<evidence type="ECO:0000256" key="1">
    <source>
        <dbReference type="SAM" id="Coils"/>
    </source>
</evidence>
<dbReference type="AlphaFoldDB" id="A0A2W7S1G3"/>
<dbReference type="InterPro" id="IPR011053">
    <property type="entry name" value="Single_hybrid_motif"/>
</dbReference>
<keyword evidence="4" id="KW-1185">Reference proteome</keyword>
<name>A0A2W7S1G3_9BACT</name>
<keyword evidence="2" id="KW-0812">Transmembrane</keyword>
<feature type="transmembrane region" description="Helical" evidence="2">
    <location>
        <begin position="40"/>
        <end position="57"/>
    </location>
</feature>
<organism evidence="3 4">
    <name type="scientific">Hydrotalea sandarakina</name>
    <dbReference type="NCBI Taxonomy" id="1004304"/>
    <lineage>
        <taxon>Bacteria</taxon>
        <taxon>Pseudomonadati</taxon>
        <taxon>Bacteroidota</taxon>
        <taxon>Chitinophagia</taxon>
        <taxon>Chitinophagales</taxon>
        <taxon>Chitinophagaceae</taxon>
        <taxon>Hydrotalea</taxon>
    </lineage>
</organism>
<dbReference type="SUPFAM" id="SSF51230">
    <property type="entry name" value="Single hybrid motif"/>
    <property type="match status" value="1"/>
</dbReference>
<evidence type="ECO:0000313" key="3">
    <source>
        <dbReference type="EMBL" id="PZX60709.1"/>
    </source>
</evidence>
<evidence type="ECO:0000313" key="4">
    <source>
        <dbReference type="Proteomes" id="UP000249720"/>
    </source>
</evidence>
<accession>A0A2W7S1G3</accession>
<dbReference type="PANTHER" id="PTHR30386">
    <property type="entry name" value="MEMBRANE FUSION SUBUNIT OF EMRAB-TOLC MULTIDRUG EFFLUX PUMP"/>
    <property type="match status" value="1"/>
</dbReference>
<dbReference type="EMBL" id="QKZV01000009">
    <property type="protein sequence ID" value="PZX60709.1"/>
    <property type="molecule type" value="Genomic_DNA"/>
</dbReference>
<feature type="coiled-coil region" evidence="1">
    <location>
        <begin position="119"/>
        <end position="171"/>
    </location>
</feature>
<protein>
    <submittedName>
        <fullName evidence="3">Multidrug resistance efflux pump</fullName>
    </submittedName>
</protein>
<dbReference type="PRINTS" id="PR01490">
    <property type="entry name" value="RTXTOXIND"/>
</dbReference>
<dbReference type="InterPro" id="IPR050739">
    <property type="entry name" value="MFP"/>
</dbReference>
<proteinExistence type="predicted"/>
<gene>
    <name evidence="3" type="ORF">LX80_02487</name>
</gene>
<dbReference type="Gene3D" id="2.40.50.100">
    <property type="match status" value="1"/>
</dbReference>